<keyword evidence="6 13" id="KW-1133">Transmembrane helix</keyword>
<evidence type="ECO:0000256" key="3">
    <source>
        <dbReference type="ARBA" id="ARBA00022448"/>
    </source>
</evidence>
<evidence type="ECO:0000256" key="4">
    <source>
        <dbReference type="ARBA" id="ARBA00022461"/>
    </source>
</evidence>
<reference evidence="14 15" key="1">
    <citation type="submission" date="2019-08" db="EMBL/GenBank/DDBJ databases">
        <authorList>
            <person name="Alioto T."/>
            <person name="Alioto T."/>
            <person name="Gomez Garrido J."/>
        </authorList>
    </citation>
    <scope>NUCLEOTIDE SEQUENCE [LARGE SCALE GENOMIC DNA]</scope>
</reference>
<evidence type="ECO:0000256" key="11">
    <source>
        <dbReference type="ARBA" id="ARBA00023303"/>
    </source>
</evidence>
<evidence type="ECO:0000256" key="7">
    <source>
        <dbReference type="ARBA" id="ARBA00023053"/>
    </source>
</evidence>
<gene>
    <name evidence="14" type="ORF">CINCED_3A010987</name>
</gene>
<evidence type="ECO:0000256" key="9">
    <source>
        <dbReference type="ARBA" id="ARBA00023136"/>
    </source>
</evidence>
<evidence type="ECO:0000256" key="12">
    <source>
        <dbReference type="RuleBase" id="RU000679"/>
    </source>
</evidence>
<accession>A0A5E4NBY4</accession>
<sequence length="519" mass="60587">MFDGLKDVGKSNTPKTRLLKTSMRHQLQEFFDHSTLHGVRYIAQSDRPLHERFMWFSFLSVGIVITSIIIISLWEKFQTSPTITGLDTDFHNWEVEFPAITVCPKRPTSDEKVWEYIRSISENNTKNERMEILFKYITEIASCSYDNLKKFENFSKYDWLPKYAFKDIAYKVVFHCEDLLFDCTFKGEPYNCCTEFVPVFTEYGFCYSFNSEYVIEDWPWKPINYIKSEKKLVYETDNKLTMIFNMENVTSNHLKIFIHNRDDMIILDSLPQHLWNRRIAKILFNSKQTYTTEGARQLTIKQRKCVFPDEIPLVTNSFYTFSACMIQCRMDASKKLCGCVPWFYSNINGIYKYCDLDGLICIGKHLVQITSGLACSCELGCMNTVYEVEKLQDAQAEQIEEPLEISFVSWPMVRYRREVLFGWVDLLVAFGGIAGLFLGFSLLSGVEIIYYFTLRACCMVTNNSQVLEELSQEYEHRDTPIIDLGLKPLWTADENSINPIKPNNNNRKIEPLSVLPYLP</sequence>
<evidence type="ECO:0000256" key="1">
    <source>
        <dbReference type="ARBA" id="ARBA00004141"/>
    </source>
</evidence>
<name>A0A5E4NBY4_9HEMI</name>
<proteinExistence type="inferred from homology"/>
<dbReference type="PANTHER" id="PTHR11690:SF247">
    <property type="entry name" value="PICKPOCKET 23, ISOFORM C"/>
    <property type="match status" value="1"/>
</dbReference>
<dbReference type="EMBL" id="CABPRJ010001914">
    <property type="protein sequence ID" value="VVC41221.1"/>
    <property type="molecule type" value="Genomic_DNA"/>
</dbReference>
<dbReference type="Gene3D" id="2.60.470.10">
    <property type="entry name" value="Acid-sensing ion channels like domains"/>
    <property type="match status" value="1"/>
</dbReference>
<dbReference type="AlphaFoldDB" id="A0A5E4NBY4"/>
<dbReference type="GO" id="GO:0015280">
    <property type="term" value="F:ligand-gated sodium channel activity"/>
    <property type="evidence" value="ECO:0007669"/>
    <property type="project" value="TreeGrafter"/>
</dbReference>
<dbReference type="Gene3D" id="1.10.287.820">
    <property type="entry name" value="Acid-sensing ion channel domain"/>
    <property type="match status" value="1"/>
</dbReference>
<keyword evidence="10 12" id="KW-0739">Sodium transport</keyword>
<dbReference type="PANTHER" id="PTHR11690">
    <property type="entry name" value="AMILORIDE-SENSITIVE SODIUM CHANNEL-RELATED"/>
    <property type="match status" value="1"/>
</dbReference>
<comment type="subcellular location">
    <subcellularLocation>
        <location evidence="1">Membrane</location>
        <topology evidence="1">Multi-pass membrane protein</topology>
    </subcellularLocation>
</comment>
<evidence type="ECO:0000256" key="5">
    <source>
        <dbReference type="ARBA" id="ARBA00022692"/>
    </source>
</evidence>
<evidence type="ECO:0000256" key="6">
    <source>
        <dbReference type="ARBA" id="ARBA00022989"/>
    </source>
</evidence>
<keyword evidence="15" id="KW-1185">Reference proteome</keyword>
<feature type="transmembrane region" description="Helical" evidence="13">
    <location>
        <begin position="53"/>
        <end position="74"/>
    </location>
</feature>
<dbReference type="InterPro" id="IPR001873">
    <property type="entry name" value="ENaC"/>
</dbReference>
<dbReference type="Gene3D" id="1.10.287.770">
    <property type="entry name" value="YojJ-like"/>
    <property type="match status" value="1"/>
</dbReference>
<keyword evidence="7" id="KW-0915">Sodium</keyword>
<organism evidence="14 15">
    <name type="scientific">Cinara cedri</name>
    <dbReference type="NCBI Taxonomy" id="506608"/>
    <lineage>
        <taxon>Eukaryota</taxon>
        <taxon>Metazoa</taxon>
        <taxon>Ecdysozoa</taxon>
        <taxon>Arthropoda</taxon>
        <taxon>Hexapoda</taxon>
        <taxon>Insecta</taxon>
        <taxon>Pterygota</taxon>
        <taxon>Neoptera</taxon>
        <taxon>Paraneoptera</taxon>
        <taxon>Hemiptera</taxon>
        <taxon>Sternorrhyncha</taxon>
        <taxon>Aphidomorpha</taxon>
        <taxon>Aphidoidea</taxon>
        <taxon>Aphididae</taxon>
        <taxon>Lachninae</taxon>
        <taxon>Cinara</taxon>
    </lineage>
</organism>
<keyword evidence="3 12" id="KW-0813">Transport</keyword>
<dbReference type="PRINTS" id="PR01078">
    <property type="entry name" value="AMINACHANNEL"/>
</dbReference>
<keyword evidence="11 12" id="KW-0407">Ion channel</keyword>
<evidence type="ECO:0000256" key="10">
    <source>
        <dbReference type="ARBA" id="ARBA00023201"/>
    </source>
</evidence>
<evidence type="ECO:0000256" key="13">
    <source>
        <dbReference type="SAM" id="Phobius"/>
    </source>
</evidence>
<evidence type="ECO:0000313" key="15">
    <source>
        <dbReference type="Proteomes" id="UP000325440"/>
    </source>
</evidence>
<evidence type="ECO:0000313" key="14">
    <source>
        <dbReference type="EMBL" id="VVC41221.1"/>
    </source>
</evidence>
<keyword evidence="5 12" id="KW-0812">Transmembrane</keyword>
<dbReference type="Pfam" id="PF00858">
    <property type="entry name" value="ASC"/>
    <property type="match status" value="1"/>
</dbReference>
<comment type="similarity">
    <text evidence="2 12">Belongs to the amiloride-sensitive sodium channel (TC 1.A.6) family.</text>
</comment>
<dbReference type="Proteomes" id="UP000325440">
    <property type="component" value="Unassembled WGS sequence"/>
</dbReference>
<evidence type="ECO:0000256" key="2">
    <source>
        <dbReference type="ARBA" id="ARBA00007193"/>
    </source>
</evidence>
<keyword evidence="8 12" id="KW-0406">Ion transport</keyword>
<evidence type="ECO:0000256" key="8">
    <source>
        <dbReference type="ARBA" id="ARBA00023065"/>
    </source>
</evidence>
<dbReference type="GO" id="GO:0005886">
    <property type="term" value="C:plasma membrane"/>
    <property type="evidence" value="ECO:0007669"/>
    <property type="project" value="TreeGrafter"/>
</dbReference>
<protein>
    <submittedName>
        <fullName evidence="14">Epithelial sodium channel</fullName>
    </submittedName>
</protein>
<keyword evidence="9 13" id="KW-0472">Membrane</keyword>
<feature type="transmembrane region" description="Helical" evidence="13">
    <location>
        <begin position="419"/>
        <end position="452"/>
    </location>
</feature>
<dbReference type="OrthoDB" id="6238402at2759"/>
<keyword evidence="4 12" id="KW-0894">Sodium channel</keyword>